<feature type="region of interest" description="Disordered" evidence="4">
    <location>
        <begin position="44"/>
        <end position="87"/>
    </location>
</feature>
<keyword evidence="2 5" id="KW-0732">Signal</keyword>
<evidence type="ECO:0000256" key="1">
    <source>
        <dbReference type="ARBA" id="ARBA00010088"/>
    </source>
</evidence>
<comment type="caution">
    <text evidence="7">The sequence shown here is derived from an EMBL/GenBank/DDBJ whole genome shotgun (WGS) entry which is preliminary data.</text>
</comment>
<dbReference type="Pfam" id="PF08386">
    <property type="entry name" value="Abhydrolase_4"/>
    <property type="match status" value="1"/>
</dbReference>
<dbReference type="PANTHER" id="PTHR43248:SF29">
    <property type="entry name" value="TRIPEPTIDYL AMINOPEPTIDASE"/>
    <property type="match status" value="1"/>
</dbReference>
<keyword evidence="8" id="KW-1185">Reference proteome</keyword>
<organism evidence="7 8">
    <name type="scientific">Streptomyces asiaticus subsp. ignotus</name>
    <dbReference type="NCBI Taxonomy" id="3098222"/>
    <lineage>
        <taxon>Bacteria</taxon>
        <taxon>Bacillati</taxon>
        <taxon>Actinomycetota</taxon>
        <taxon>Actinomycetes</taxon>
        <taxon>Kitasatosporales</taxon>
        <taxon>Streptomycetaceae</taxon>
        <taxon>Streptomyces</taxon>
        <taxon>Streptomyces violaceusniger group</taxon>
    </lineage>
</organism>
<evidence type="ECO:0000256" key="2">
    <source>
        <dbReference type="ARBA" id="ARBA00022729"/>
    </source>
</evidence>
<dbReference type="PANTHER" id="PTHR43248">
    <property type="entry name" value="2-SUCCINYL-6-HYDROXY-2,4-CYCLOHEXADIENE-1-CARBOXYLATE SYNTHASE"/>
    <property type="match status" value="1"/>
</dbReference>
<proteinExistence type="inferred from homology"/>
<keyword evidence="3 7" id="KW-0378">Hydrolase</keyword>
<reference evidence="7 8" key="1">
    <citation type="submission" date="2023-11" db="EMBL/GenBank/DDBJ databases">
        <title>30 novel species of actinomycetes from the DSMZ collection.</title>
        <authorList>
            <person name="Nouioui I."/>
        </authorList>
    </citation>
    <scope>NUCLEOTIDE SEQUENCE [LARGE SCALE GENOMIC DNA]</scope>
    <source>
        <strain evidence="7 8">DSM 41524</strain>
    </source>
</reference>
<evidence type="ECO:0000256" key="3">
    <source>
        <dbReference type="ARBA" id="ARBA00022801"/>
    </source>
</evidence>
<evidence type="ECO:0000313" key="7">
    <source>
        <dbReference type="EMBL" id="MEE4595664.1"/>
    </source>
</evidence>
<feature type="chain" id="PRO_5045569298" evidence="5">
    <location>
        <begin position="24"/>
        <end position="632"/>
    </location>
</feature>
<evidence type="ECO:0000256" key="5">
    <source>
        <dbReference type="SAM" id="SignalP"/>
    </source>
</evidence>
<dbReference type="RefSeq" id="WP_330811839.1">
    <property type="nucleotide sequence ID" value="NZ_JAZBJO010000020.1"/>
</dbReference>
<dbReference type="InterPro" id="IPR029058">
    <property type="entry name" value="AB_hydrolase_fold"/>
</dbReference>
<name>A0ABU7Q2S7_9ACTN</name>
<dbReference type="EMBL" id="JAZBJO010000020">
    <property type="protein sequence ID" value="MEE4595664.1"/>
    <property type="molecule type" value="Genomic_DNA"/>
</dbReference>
<accession>A0ABU7Q2S7</accession>
<gene>
    <name evidence="7" type="ORF">V2J94_27890</name>
</gene>
<dbReference type="InterPro" id="IPR051601">
    <property type="entry name" value="Serine_prot/Carboxylest_S33"/>
</dbReference>
<comment type="similarity">
    <text evidence="1">Belongs to the peptidase S33 family.</text>
</comment>
<feature type="compositionally biased region" description="Pro residues" evidence="4">
    <location>
        <begin position="606"/>
        <end position="618"/>
    </location>
</feature>
<feature type="domain" description="Peptidase S33 tripeptidyl aminopeptidase-like C-terminal" evidence="6">
    <location>
        <begin position="495"/>
        <end position="603"/>
    </location>
</feature>
<dbReference type="InterPro" id="IPR013595">
    <property type="entry name" value="Pept_S33_TAP-like_C"/>
</dbReference>
<evidence type="ECO:0000256" key="4">
    <source>
        <dbReference type="SAM" id="MobiDB-lite"/>
    </source>
</evidence>
<feature type="region of interest" description="Disordered" evidence="4">
    <location>
        <begin position="598"/>
        <end position="632"/>
    </location>
</feature>
<dbReference type="Proteomes" id="UP001354709">
    <property type="component" value="Unassembled WGS sequence"/>
</dbReference>
<protein>
    <submittedName>
        <fullName evidence="7">Alpha/beta hydrolase</fullName>
    </submittedName>
</protein>
<dbReference type="Gene3D" id="3.40.50.1820">
    <property type="entry name" value="alpha/beta hydrolase"/>
    <property type="match status" value="1"/>
</dbReference>
<dbReference type="GO" id="GO:0016787">
    <property type="term" value="F:hydrolase activity"/>
    <property type="evidence" value="ECO:0007669"/>
    <property type="project" value="UniProtKB-KW"/>
</dbReference>
<dbReference type="SUPFAM" id="SSF53474">
    <property type="entry name" value="alpha/beta-Hydrolases"/>
    <property type="match status" value="1"/>
</dbReference>
<feature type="signal peptide" evidence="5">
    <location>
        <begin position="1"/>
        <end position="23"/>
    </location>
</feature>
<sequence length="632" mass="66860">MRAAALYGILGPLSLSLVMSALLATPATGRPLAAATAPAATAPAAATNPATPTASPRSATAPAGTVPAGTAGAPSATRSAPAAPAASTAPVATAPPVWTTWSAPPASVAPAAAPPGDAAATRGVAFAARRAAQRGVAFRRCPRAEALAAPITCGKVSVPLDYARPRGKHIALTVSRIRATGPKARRQGALVYNPGGPGASSMAFPEYAAEDAFRRVAAVYDFVGYAPRGVGRSAPLSCQRPTAYAKAPTSSPPHPTAAFKRRLVARARAYVRGCVRRSGRALAHYTTLNNARDLEVLRAALGQRRLTFVGASYGTYYGAVYATLFPGRVRRMVFDSVVNPAPGWIWYRDNLDQSLAFERRWRDWRRWVARHHTAYHLGATADQVLASYDRARRRLARKPAGGVVGTAQLQSAFLRTGYNDAYWDPAARALAAYLRGDPEPLIELAAPDPAEAADDENGNAVYTAVECNDAPWPRAWATWDRDNTALARRAPFETWDNVAMNLPCAFWPLKPGRPLDVGNLEAVGPRRTGRVTVPPVLLLSAERDAATPYAGAKELWHRLPGSSLVTEREAGTHGLWGGPNDCVNRHVDAYLLTGKTPGRSAFCAPRPEPTPLPEPGPLPESGKQPAAIPGTP</sequence>
<evidence type="ECO:0000313" key="8">
    <source>
        <dbReference type="Proteomes" id="UP001354709"/>
    </source>
</evidence>
<evidence type="ECO:0000259" key="6">
    <source>
        <dbReference type="Pfam" id="PF08386"/>
    </source>
</evidence>